<feature type="region of interest" description="Disordered" evidence="11">
    <location>
        <begin position="153"/>
        <end position="245"/>
    </location>
</feature>
<evidence type="ECO:0000256" key="9">
    <source>
        <dbReference type="ARBA" id="ARBA00062786"/>
    </source>
</evidence>
<gene>
    <name evidence="12" type="ORF">VN97_g7579</name>
</gene>
<dbReference type="Gene3D" id="2.40.10.230">
    <property type="entry name" value="Probable tRNA pseudouridine synthase domain"/>
    <property type="match status" value="1"/>
</dbReference>
<evidence type="ECO:0000256" key="6">
    <source>
        <dbReference type="ARBA" id="ARBA00023274"/>
    </source>
</evidence>
<dbReference type="FunFam" id="2.40.10.230:FF:000001">
    <property type="entry name" value="H/ACA ribonucleoprotein complex subunit"/>
    <property type="match status" value="1"/>
</dbReference>
<dbReference type="Pfam" id="PF04410">
    <property type="entry name" value="Gar1"/>
    <property type="match status" value="1"/>
</dbReference>
<comment type="similarity">
    <text evidence="7 10">Belongs to the GAR1 family.</text>
</comment>
<evidence type="ECO:0000256" key="10">
    <source>
        <dbReference type="RuleBase" id="RU364004"/>
    </source>
</evidence>
<reference evidence="12" key="1">
    <citation type="submission" date="2015-06" db="EMBL/GenBank/DDBJ databases">
        <authorList>
            <person name="Nguyen H."/>
        </authorList>
    </citation>
    <scope>NUCLEOTIDE SEQUENCE</scope>
    <source>
        <strain evidence="12">DAOM 180753</strain>
    </source>
</reference>
<dbReference type="AlphaFoldDB" id="A0AAI9TEH9"/>
<dbReference type="Proteomes" id="UP001227192">
    <property type="component" value="Unassembled WGS sequence"/>
</dbReference>
<dbReference type="PANTHER" id="PTHR23237:SF6">
    <property type="entry name" value="H_ACA RIBONUCLEOPROTEIN COMPLEX SUBUNIT 1"/>
    <property type="match status" value="1"/>
</dbReference>
<dbReference type="GO" id="GO:0034513">
    <property type="term" value="F:box H/ACA snoRNA binding"/>
    <property type="evidence" value="ECO:0007669"/>
    <property type="project" value="TreeGrafter"/>
</dbReference>
<feature type="region of interest" description="Disordered" evidence="11">
    <location>
        <begin position="34"/>
        <end position="57"/>
    </location>
</feature>
<keyword evidence="6 10" id="KW-0687">Ribonucleoprotein</keyword>
<dbReference type="GO" id="GO:0031429">
    <property type="term" value="C:box H/ACA snoRNP complex"/>
    <property type="evidence" value="ECO:0007669"/>
    <property type="project" value="TreeGrafter"/>
</dbReference>
<organism evidence="12 13">
    <name type="scientific">Penicillium thymicola</name>
    <dbReference type="NCBI Taxonomy" id="293382"/>
    <lineage>
        <taxon>Eukaryota</taxon>
        <taxon>Fungi</taxon>
        <taxon>Dikarya</taxon>
        <taxon>Ascomycota</taxon>
        <taxon>Pezizomycotina</taxon>
        <taxon>Eurotiomycetes</taxon>
        <taxon>Eurotiomycetidae</taxon>
        <taxon>Eurotiales</taxon>
        <taxon>Aspergillaceae</taxon>
        <taxon>Penicillium</taxon>
    </lineage>
</organism>
<keyword evidence="3 10" id="KW-0698">rRNA processing</keyword>
<sequence>MVLPLADTLPLQVSTKRKLLQLCQVNHPYHHKMSFRGRGNASGANRGGFGGGRGGRGGFQQSFGPPAQVLELGSVMHSCEGEMVCESVNPKIPYFNAPIYLENKTQIGKVDEILGPINQVYFTVKPQDGIVATSFKAGDKVYIGGDKLLPLEKFLPKPKPPPGAAKPKRAGGGAPRGRGGFGAPRGRGGFGARGGAPRGRGGFGGGRGGGFGGGRGGSFGGSGGFSRGGGRGAPRGGGGFRGRGY</sequence>
<name>A0AAI9TEH9_PENTH</name>
<accession>A0AAI9TEH9</accession>
<evidence type="ECO:0000256" key="2">
    <source>
        <dbReference type="ARBA" id="ARBA00022517"/>
    </source>
</evidence>
<comment type="caution">
    <text evidence="12">The sequence shown here is derived from an EMBL/GenBank/DDBJ whole genome shotgun (WGS) entry which is preliminary data.</text>
</comment>
<evidence type="ECO:0000256" key="8">
    <source>
        <dbReference type="ARBA" id="ARBA00053712"/>
    </source>
</evidence>
<comment type="subcellular location">
    <subcellularLocation>
        <location evidence="1 10">Nucleus</location>
        <location evidence="1 10">Nucleolus</location>
    </subcellularLocation>
</comment>
<keyword evidence="13" id="KW-1185">Reference proteome</keyword>
<evidence type="ECO:0000256" key="5">
    <source>
        <dbReference type="ARBA" id="ARBA00023242"/>
    </source>
</evidence>
<feature type="compositionally biased region" description="Gly residues" evidence="11">
    <location>
        <begin position="45"/>
        <end position="57"/>
    </location>
</feature>
<dbReference type="EMBL" id="LACB01000247">
    <property type="protein sequence ID" value="KAJ9485761.1"/>
    <property type="molecule type" value="Genomic_DNA"/>
</dbReference>
<proteinExistence type="inferred from homology"/>
<reference evidence="12" key="2">
    <citation type="journal article" date="2016" name="Fungal Biol.">
        <title>Ochratoxin A production by Penicillium thymicola.</title>
        <authorList>
            <person name="Nguyen H.D.T."/>
            <person name="McMullin D.R."/>
            <person name="Ponomareva E."/>
            <person name="Riley R."/>
            <person name="Pomraning K.R."/>
            <person name="Baker S.E."/>
            <person name="Seifert K.A."/>
        </authorList>
    </citation>
    <scope>NUCLEOTIDE SEQUENCE</scope>
    <source>
        <strain evidence="12">DAOM 180753</strain>
    </source>
</reference>
<evidence type="ECO:0000313" key="13">
    <source>
        <dbReference type="Proteomes" id="UP001227192"/>
    </source>
</evidence>
<dbReference type="InterPro" id="IPR038664">
    <property type="entry name" value="Gar1/Naf1_Cbf5-bd_sf"/>
</dbReference>
<keyword evidence="4 10" id="KW-0694">RNA-binding</keyword>
<dbReference type="InterPro" id="IPR007504">
    <property type="entry name" value="H/ACA_rnp_Gar1/Naf1"/>
</dbReference>
<protein>
    <recommendedName>
        <fullName evidence="10">H/ACA ribonucleoprotein complex subunit</fullName>
    </recommendedName>
</protein>
<feature type="compositionally biased region" description="Gly residues" evidence="11">
    <location>
        <begin position="170"/>
        <end position="245"/>
    </location>
</feature>
<evidence type="ECO:0000313" key="12">
    <source>
        <dbReference type="EMBL" id="KAJ9485761.1"/>
    </source>
</evidence>
<comment type="function">
    <text evidence="10">Required for ribosome biogenesis. Part of a complex which catalyzes pseudouridylation of rRNA. This involves the isomerization of uridine such that the ribose is subsequently attached to C5, instead of the normal N1. Pseudouridine ("psi") residues may serve to stabilize the conformation of rRNAs.</text>
</comment>
<evidence type="ECO:0000256" key="7">
    <source>
        <dbReference type="ARBA" id="ARBA00038293"/>
    </source>
</evidence>
<dbReference type="SUPFAM" id="SSF50447">
    <property type="entry name" value="Translation proteins"/>
    <property type="match status" value="1"/>
</dbReference>
<comment type="function">
    <text evidence="8">Non-catalytic component of the H/ACA small nucleolar ribonucleoprotein (H/ACA snoRNP), which catalyzes pseudouridylation of rRNA and is required for ribosome biogenesis. This involves the isomerization of uridine such that the ribose is subsequently attached to C5, instead of the normal N1. Pseudouridine ('psi') residues may serve to stabilize the conformation of rRNAs. The H/ACA snoRNP complex also mediates pseudouridylation of other types of RNAs. The H/ACA snoRNP complex mediates pseudouridylation at position 93 in U2 snRNA.</text>
</comment>
<dbReference type="PANTHER" id="PTHR23237">
    <property type="entry name" value="NUCLEOLAR PROTEIN FAMILY A MEMBER 1 SNORNP PROTEIN GAR1"/>
    <property type="match status" value="1"/>
</dbReference>
<dbReference type="InterPro" id="IPR009000">
    <property type="entry name" value="Transl_B-barrel_sf"/>
</dbReference>
<evidence type="ECO:0000256" key="3">
    <source>
        <dbReference type="ARBA" id="ARBA00022552"/>
    </source>
</evidence>
<evidence type="ECO:0000256" key="1">
    <source>
        <dbReference type="ARBA" id="ARBA00004604"/>
    </source>
</evidence>
<evidence type="ECO:0000256" key="11">
    <source>
        <dbReference type="SAM" id="MobiDB-lite"/>
    </source>
</evidence>
<keyword evidence="5 10" id="KW-0539">Nucleus</keyword>
<dbReference type="GO" id="GO:0000454">
    <property type="term" value="P:snoRNA guided rRNA pseudouridine synthesis"/>
    <property type="evidence" value="ECO:0007669"/>
    <property type="project" value="TreeGrafter"/>
</dbReference>
<comment type="subunit">
    <text evidence="9 10">Component of the small nucleolar ribonucleoprotein particles containing H/ACA-type snoRNAs (H/ACA snoRNPs).</text>
</comment>
<evidence type="ECO:0000256" key="4">
    <source>
        <dbReference type="ARBA" id="ARBA00022884"/>
    </source>
</evidence>
<keyword evidence="2 10" id="KW-0690">Ribosome biogenesis</keyword>